<sequence>MQARNDFTEDKYLGAARRFWTLTDVRVASVRDALSAEELVLGLGSENGQLEKPSNSKAIAIVGAGSAGLAALKALLDLPYEIREGWNIVLFEERRNVSGIWLPDLNDPHPPVLPETPLYPSLKTNTPHQTMTYPHFPFPPKTPVFPSHDYISRYHYDYARSFGLLRFIQFNTSVVRSAWIGNSSVGQWNVTTVDKNTGIQRHQSFDHFISANGHYRYPNIPTWPGQDDWLGANQDREIIHSVYWRNGTKYTGKTVLVVGGRASGRDVVLNTAPHAEKVYLSVRSGILPTRLNASYVPKPGISHFTSDSVVFVDGTEESGIDAVVLGTGYELRVPFLTEGGTLDVSPGSNTSEDNPTQLTTNLRYIYPLHEHVFSLAESYPPTALSFIGLNVLVPNCPTDLAQALLVSHAIANPSLLPSRSEMLAGLHAREAHCRECGYDPFKIGHRLEDIDGFGNASYVYEEGLVGFLKERGAIPDDGKPYVEEWRRLKFEEYEALWLAWQRVESLGAREVDKWLDGVETEEEWADLMHRLIDWQKDYDEAYLDLSIH</sequence>
<keyword evidence="5" id="KW-0521">NADP</keyword>
<keyword evidence="3" id="KW-0285">Flavoprotein</keyword>
<dbReference type="PRINTS" id="PR00370">
    <property type="entry name" value="FMOXYGENASE"/>
</dbReference>
<dbReference type="FunFam" id="3.50.50.60:FF:000023">
    <property type="entry name" value="Dimethylaniline monooxygenase [N-oxide-forming]"/>
    <property type="match status" value="1"/>
</dbReference>
<dbReference type="SUPFAM" id="SSF51905">
    <property type="entry name" value="FAD/NAD(P)-binding domain"/>
    <property type="match status" value="1"/>
</dbReference>
<accession>A0A9Q5I078</accession>
<dbReference type="Proteomes" id="UP000757232">
    <property type="component" value="Unassembled WGS sequence"/>
</dbReference>
<evidence type="ECO:0000256" key="1">
    <source>
        <dbReference type="ARBA" id="ARBA00001974"/>
    </source>
</evidence>
<evidence type="ECO:0000313" key="7">
    <source>
        <dbReference type="EMBL" id="OCB89258.1"/>
    </source>
</evidence>
<dbReference type="Gene3D" id="3.50.50.60">
    <property type="entry name" value="FAD/NAD(P)-binding domain"/>
    <property type="match status" value="2"/>
</dbReference>
<protein>
    <submittedName>
        <fullName evidence="7">FAD/NAD-binding domain-containing protein</fullName>
    </submittedName>
</protein>
<dbReference type="Pfam" id="PF00743">
    <property type="entry name" value="FMO-like"/>
    <property type="match status" value="2"/>
</dbReference>
<evidence type="ECO:0000256" key="4">
    <source>
        <dbReference type="ARBA" id="ARBA00022827"/>
    </source>
</evidence>
<name>A0A9Q5I078_SANBA</name>
<evidence type="ECO:0000256" key="3">
    <source>
        <dbReference type="ARBA" id="ARBA00022630"/>
    </source>
</evidence>
<keyword evidence="8" id="KW-1185">Reference proteome</keyword>
<dbReference type="GO" id="GO:0050661">
    <property type="term" value="F:NADP binding"/>
    <property type="evidence" value="ECO:0007669"/>
    <property type="project" value="InterPro"/>
</dbReference>
<comment type="caution">
    <text evidence="7">The sequence shown here is derived from an EMBL/GenBank/DDBJ whole genome shotgun (WGS) entry which is preliminary data.</text>
</comment>
<evidence type="ECO:0000256" key="2">
    <source>
        <dbReference type="ARBA" id="ARBA00009183"/>
    </source>
</evidence>
<dbReference type="InterPro" id="IPR020946">
    <property type="entry name" value="Flavin_mOase-like"/>
</dbReference>
<organism evidence="7 8">
    <name type="scientific">Sanghuangporus baumii</name>
    <name type="common">Phellinus baumii</name>
    <dbReference type="NCBI Taxonomy" id="108892"/>
    <lineage>
        <taxon>Eukaryota</taxon>
        <taxon>Fungi</taxon>
        <taxon>Dikarya</taxon>
        <taxon>Basidiomycota</taxon>
        <taxon>Agaricomycotina</taxon>
        <taxon>Agaricomycetes</taxon>
        <taxon>Hymenochaetales</taxon>
        <taxon>Hymenochaetaceae</taxon>
        <taxon>Sanghuangporus</taxon>
    </lineage>
</organism>
<comment type="similarity">
    <text evidence="2">Belongs to the FMO family.</text>
</comment>
<dbReference type="InterPro" id="IPR036188">
    <property type="entry name" value="FAD/NAD-bd_sf"/>
</dbReference>
<reference evidence="7" key="1">
    <citation type="submission" date="2016-06" db="EMBL/GenBank/DDBJ databases">
        <title>Draft Genome sequence of the fungus Inonotus baumii.</title>
        <authorList>
            <person name="Zhu H."/>
            <person name="Lin W."/>
        </authorList>
    </citation>
    <scope>NUCLEOTIDE SEQUENCE</scope>
    <source>
        <strain evidence="7">821</strain>
    </source>
</reference>
<gene>
    <name evidence="7" type="ORF">A7U60_g3557</name>
</gene>
<evidence type="ECO:0000256" key="5">
    <source>
        <dbReference type="ARBA" id="ARBA00022857"/>
    </source>
</evidence>
<keyword evidence="6" id="KW-0560">Oxidoreductase</keyword>
<dbReference type="InterPro" id="IPR050346">
    <property type="entry name" value="FMO-like"/>
</dbReference>
<evidence type="ECO:0000256" key="6">
    <source>
        <dbReference type="ARBA" id="ARBA00023002"/>
    </source>
</evidence>
<proteinExistence type="inferred from homology"/>
<dbReference type="InterPro" id="IPR000960">
    <property type="entry name" value="Flavin_mOase"/>
</dbReference>
<dbReference type="EMBL" id="LNZH02000160">
    <property type="protein sequence ID" value="OCB89258.1"/>
    <property type="molecule type" value="Genomic_DNA"/>
</dbReference>
<dbReference type="PANTHER" id="PTHR23023">
    <property type="entry name" value="DIMETHYLANILINE MONOOXYGENASE"/>
    <property type="match status" value="1"/>
</dbReference>
<keyword evidence="4" id="KW-0274">FAD</keyword>
<evidence type="ECO:0000313" key="8">
    <source>
        <dbReference type="Proteomes" id="UP000757232"/>
    </source>
</evidence>
<dbReference type="GO" id="GO:0050660">
    <property type="term" value="F:flavin adenine dinucleotide binding"/>
    <property type="evidence" value="ECO:0007669"/>
    <property type="project" value="InterPro"/>
</dbReference>
<dbReference type="AlphaFoldDB" id="A0A9Q5I078"/>
<comment type="cofactor">
    <cofactor evidence="1">
        <name>FAD</name>
        <dbReference type="ChEBI" id="CHEBI:57692"/>
    </cofactor>
</comment>
<dbReference type="GO" id="GO:0004499">
    <property type="term" value="F:N,N-dimethylaniline monooxygenase activity"/>
    <property type="evidence" value="ECO:0007669"/>
    <property type="project" value="InterPro"/>
</dbReference>
<dbReference type="OrthoDB" id="66881at2759"/>